<dbReference type="GO" id="GO:0032259">
    <property type="term" value="P:methylation"/>
    <property type="evidence" value="ECO:0007669"/>
    <property type="project" value="UniProtKB-KW"/>
</dbReference>
<evidence type="ECO:0000313" key="11">
    <source>
        <dbReference type="Proteomes" id="UP000272908"/>
    </source>
</evidence>
<evidence type="ECO:0000259" key="6">
    <source>
        <dbReference type="Pfam" id="PF20465"/>
    </source>
</evidence>
<evidence type="ECO:0000313" key="10">
    <source>
        <dbReference type="EMBL" id="SUZ33503.1"/>
    </source>
</evidence>
<dbReference type="Pfam" id="PF20473">
    <property type="entry name" value="MmeI_Mtase"/>
    <property type="match status" value="1"/>
</dbReference>
<dbReference type="Proteomes" id="UP000272908">
    <property type="component" value="Unassembled WGS sequence"/>
</dbReference>
<reference evidence="11" key="1">
    <citation type="submission" date="2018-08" db="EMBL/GenBank/DDBJ databases">
        <authorList>
            <person name="Rodrigo-Torres L."/>
            <person name="Arahal R. D."/>
            <person name="Lucena T."/>
        </authorList>
    </citation>
    <scope>NUCLEOTIDE SEQUENCE [LARGE SCALE GENOMIC DNA]</scope>
    <source>
        <strain evidence="11">CECT 7235</strain>
    </source>
</reference>
<dbReference type="InterPro" id="IPR046816">
    <property type="entry name" value="MmeI_Mtase"/>
</dbReference>
<evidence type="ECO:0000259" key="7">
    <source>
        <dbReference type="Pfam" id="PF20466"/>
    </source>
</evidence>
<dbReference type="GO" id="GO:0009007">
    <property type="term" value="F:site-specific DNA-methyltransferase (adenine-specific) activity"/>
    <property type="evidence" value="ECO:0007669"/>
    <property type="project" value="UniProtKB-EC"/>
</dbReference>
<evidence type="ECO:0000256" key="1">
    <source>
        <dbReference type="ARBA" id="ARBA00011900"/>
    </source>
</evidence>
<dbReference type="InterPro" id="IPR046818">
    <property type="entry name" value="MmeI_C"/>
</dbReference>
<dbReference type="EMBL" id="UIHC01000053">
    <property type="protein sequence ID" value="SUZ33503.1"/>
    <property type="molecule type" value="Genomic_DNA"/>
</dbReference>
<dbReference type="InterPro" id="IPR046819">
    <property type="entry name" value="MmeI_hel"/>
</dbReference>
<sequence>MNAVEIEQAVSELAEQPFDAAEFPYAFLIAFGNKETTIKRLRSGASNKSDIGGILQTNNIHLATCAPGEVAATLSALRDSPATTRAKAKFILATDGIDLEAEDITTGETIACRYTNFPDHFGFFLPLAGISTVKQIRESAFDIRATSRLNRLYVELIRDNPDWGSADKRHEMNHFMARLIFCFFAEDTDIFVSDNLFTATIDQMANRDGSNTHQVIGEIFRAMNTAIPKRAEAKLPRWAEAFPYVNGGLFSGSTDVPRFSKIAQRYLSHIGSLDWTQINPDIFGSMIQAVADEEERSVLGMHYTSVPNILKVLNPLFLDDLRTELEAAGDNARKLANLRARMAKIRVFDPACGSGNFLVIAYKEMRSLEYEINKRRFEPLRRTDIPLTNYRGIELRDFSAEIARLALIIAEYQCDVTYRGQKEALAEFLPLDAQNWITCGNALRLDWLSVCPPTGTGVKFQADDLFMSPLDQAQIDFANEGGETYICGNPPYIGYNKQARDQKEDLEVVFSPYLKNWGNLDYVAAWFLKSALFLKETIGAMALVSTNSICQGGQVSVLWPLLEKHGLSIFFAYTSFKWSNLAAHNAGITVIVVGLAQRSKQSARLFETNQDGTVAARQVPQINGYLIAGALVYVSKRMKPLSGVGSMSFGNHPYYGSALICSLNEARDMIQNDDRISKYLRPIYGSTEVIKAAPRYCLWISEEDISDAMEIPQIEDRVNTVRKNRLEKSSDAQAQALAKVPYRFRDTFTPKEHVIAVPQTTSENREFLPCDLLDHRSVLTFKCYAIYDAPLWNMAIVASRLHLAWIGAVCGRMRTDFSYSNTLGWNTFPVPKLTEKNRADLTAAATGILLAREAHFPATIADLYDPEKMPANLRAAHDHNDEVLERIYIGRRFRNDTERLEKLFEMYTKMTTKVSA</sequence>
<accession>A0A3B0MD11</accession>
<proteinExistence type="predicted"/>
<dbReference type="InterPro" id="IPR029063">
    <property type="entry name" value="SAM-dependent_MTases_sf"/>
</dbReference>
<feature type="domain" description="MmeI-like DNA-methyltransferase" evidence="9">
    <location>
        <begin position="325"/>
        <end position="606"/>
    </location>
</feature>
<organism evidence="10 11">
    <name type="scientific">Roseinatronobacter ekhonensis</name>
    <dbReference type="NCBI Taxonomy" id="254356"/>
    <lineage>
        <taxon>Bacteria</taxon>
        <taxon>Pseudomonadati</taxon>
        <taxon>Pseudomonadota</taxon>
        <taxon>Alphaproteobacteria</taxon>
        <taxon>Rhodobacterales</taxon>
        <taxon>Paracoccaceae</taxon>
        <taxon>Roseinatronobacter</taxon>
    </lineage>
</organism>
<evidence type="ECO:0000259" key="5">
    <source>
        <dbReference type="Pfam" id="PF20464"/>
    </source>
</evidence>
<dbReference type="Pfam" id="PF20464">
    <property type="entry name" value="MmeI_N"/>
    <property type="match status" value="1"/>
</dbReference>
<feature type="domain" description="MmeI-like N-terminal" evidence="5">
    <location>
        <begin position="1"/>
        <end position="158"/>
    </location>
</feature>
<evidence type="ECO:0000256" key="3">
    <source>
        <dbReference type="ARBA" id="ARBA00022679"/>
    </source>
</evidence>
<feature type="domain" description="MmeI-like target recognition" evidence="7">
    <location>
        <begin position="631"/>
        <end position="833"/>
    </location>
</feature>
<comment type="catalytic activity">
    <reaction evidence="4">
        <text>a 2'-deoxyadenosine in DNA + S-adenosyl-L-methionine = an N(6)-methyl-2'-deoxyadenosine in DNA + S-adenosyl-L-homocysteine + H(+)</text>
        <dbReference type="Rhea" id="RHEA:15197"/>
        <dbReference type="Rhea" id="RHEA-COMP:12418"/>
        <dbReference type="Rhea" id="RHEA-COMP:12419"/>
        <dbReference type="ChEBI" id="CHEBI:15378"/>
        <dbReference type="ChEBI" id="CHEBI:57856"/>
        <dbReference type="ChEBI" id="CHEBI:59789"/>
        <dbReference type="ChEBI" id="CHEBI:90615"/>
        <dbReference type="ChEBI" id="CHEBI:90616"/>
        <dbReference type="EC" id="2.1.1.72"/>
    </reaction>
</comment>
<dbReference type="Pfam" id="PF20467">
    <property type="entry name" value="MmeI_C"/>
    <property type="match status" value="1"/>
</dbReference>
<dbReference type="AlphaFoldDB" id="A0A3B0MD11"/>
<keyword evidence="11" id="KW-1185">Reference proteome</keyword>
<feature type="domain" description="MmeI-like helicase spacer" evidence="6">
    <location>
        <begin position="170"/>
        <end position="250"/>
    </location>
</feature>
<dbReference type="PANTHER" id="PTHR33841:SF1">
    <property type="entry name" value="DNA METHYLTRANSFERASE A"/>
    <property type="match status" value="1"/>
</dbReference>
<gene>
    <name evidence="10" type="ORF">ROE7235_03274</name>
</gene>
<dbReference type="SUPFAM" id="SSF53335">
    <property type="entry name" value="S-adenosyl-L-methionine-dependent methyltransferases"/>
    <property type="match status" value="1"/>
</dbReference>
<evidence type="ECO:0000256" key="4">
    <source>
        <dbReference type="ARBA" id="ARBA00047942"/>
    </source>
</evidence>
<dbReference type="Gene3D" id="3.40.50.150">
    <property type="entry name" value="Vaccinia Virus protein VP39"/>
    <property type="match status" value="1"/>
</dbReference>
<evidence type="ECO:0000256" key="2">
    <source>
        <dbReference type="ARBA" id="ARBA00022603"/>
    </source>
</evidence>
<keyword evidence="3" id="KW-0808">Transferase</keyword>
<dbReference type="InterPro" id="IPR046817">
    <property type="entry name" value="MmeI_N"/>
</dbReference>
<dbReference type="PANTHER" id="PTHR33841">
    <property type="entry name" value="DNA METHYLTRANSFERASE YEEA-RELATED"/>
    <property type="match status" value="1"/>
</dbReference>
<dbReference type="RefSeq" id="WP_121096574.1">
    <property type="nucleotide sequence ID" value="NZ_UIHC01000053.1"/>
</dbReference>
<name>A0A3B0MD11_9RHOB</name>
<dbReference type="InterPro" id="IPR046820">
    <property type="entry name" value="MmeI_TRD"/>
</dbReference>
<keyword evidence="2" id="KW-0489">Methyltransferase</keyword>
<feature type="domain" description="MmeI-like C-terminal" evidence="8">
    <location>
        <begin position="835"/>
        <end position="913"/>
    </location>
</feature>
<dbReference type="EC" id="2.1.1.72" evidence="1"/>
<dbReference type="Pfam" id="PF20466">
    <property type="entry name" value="MmeI_TRD"/>
    <property type="match status" value="1"/>
</dbReference>
<evidence type="ECO:0000259" key="9">
    <source>
        <dbReference type="Pfam" id="PF20473"/>
    </source>
</evidence>
<protein>
    <recommendedName>
        <fullName evidence="1">site-specific DNA-methyltransferase (adenine-specific)</fullName>
        <ecNumber evidence="1">2.1.1.72</ecNumber>
    </recommendedName>
</protein>
<dbReference type="Pfam" id="PF20465">
    <property type="entry name" value="MmeI_hel"/>
    <property type="match status" value="1"/>
</dbReference>
<dbReference type="OrthoDB" id="9806213at2"/>
<dbReference type="InterPro" id="IPR050953">
    <property type="entry name" value="N4_N6_ade-DNA_methylase"/>
</dbReference>
<evidence type="ECO:0000259" key="8">
    <source>
        <dbReference type="Pfam" id="PF20467"/>
    </source>
</evidence>